<feature type="binding site" evidence="14">
    <location>
        <position position="354"/>
    </location>
    <ligand>
        <name>Zn(2+)</name>
        <dbReference type="ChEBI" id="CHEBI:29105"/>
    </ligand>
</feature>
<accession>A0A9Q3UHT1</accession>
<evidence type="ECO:0000259" key="16">
    <source>
        <dbReference type="Pfam" id="PF03717"/>
    </source>
</evidence>
<evidence type="ECO:0000256" key="11">
    <source>
        <dbReference type="ARBA" id="ARBA00022989"/>
    </source>
</evidence>
<keyword evidence="3 14" id="KW-1003">Cell membrane</keyword>
<dbReference type="Gene3D" id="3.90.1310.10">
    <property type="entry name" value="Penicillin-binding protein 2a (Domain 2)"/>
    <property type="match status" value="1"/>
</dbReference>
<dbReference type="HAMAP" id="MF_02081">
    <property type="entry name" value="MrdA_transpept"/>
    <property type="match status" value="1"/>
</dbReference>
<keyword evidence="13 14" id="KW-0961">Cell wall biogenesis/degradation</keyword>
<dbReference type="GO" id="GO:0009002">
    <property type="term" value="F:serine-type D-Ala-D-Ala carboxypeptidase activity"/>
    <property type="evidence" value="ECO:0007669"/>
    <property type="project" value="UniProtKB-UniRule"/>
</dbReference>
<keyword evidence="9 14" id="KW-0133">Cell shape</keyword>
<evidence type="ECO:0000256" key="8">
    <source>
        <dbReference type="ARBA" id="ARBA00022801"/>
    </source>
</evidence>
<dbReference type="Gene3D" id="3.30.1390.30">
    <property type="entry name" value="Penicillin-binding protein 2a, domain 3"/>
    <property type="match status" value="1"/>
</dbReference>
<dbReference type="GO" id="GO:0009252">
    <property type="term" value="P:peptidoglycan biosynthetic process"/>
    <property type="evidence" value="ECO:0007669"/>
    <property type="project" value="UniProtKB-UniRule"/>
</dbReference>
<keyword evidence="7 14" id="KW-0812">Transmembrane</keyword>
<reference evidence="17" key="1">
    <citation type="submission" date="2021-10" db="EMBL/GenBank/DDBJ databases">
        <title>The diversity and Nitrogen Metabolism of Culturable Nitrate-Utilizing Bacteria Within the Oxygen Minimum Zone of the Changjiang (Yangtze River)Estuary.</title>
        <authorList>
            <person name="Zhang D."/>
            <person name="Zheng J."/>
            <person name="Liu S."/>
            <person name="He W."/>
        </authorList>
    </citation>
    <scope>NUCLEOTIDE SEQUENCE</scope>
    <source>
        <strain evidence="17">FXH-223</strain>
    </source>
</reference>
<feature type="active site" description="Acyl-ester intermediate" evidence="14">
    <location>
        <position position="330"/>
    </location>
</feature>
<evidence type="ECO:0000256" key="5">
    <source>
        <dbReference type="ARBA" id="ARBA00022645"/>
    </source>
</evidence>
<evidence type="ECO:0000256" key="1">
    <source>
        <dbReference type="ARBA" id="ARBA00004167"/>
    </source>
</evidence>
<evidence type="ECO:0000259" key="15">
    <source>
        <dbReference type="Pfam" id="PF00905"/>
    </source>
</evidence>
<feature type="domain" description="Penicillin-binding protein transpeptidase" evidence="15">
    <location>
        <begin position="271"/>
        <end position="602"/>
    </location>
</feature>
<evidence type="ECO:0000256" key="6">
    <source>
        <dbReference type="ARBA" id="ARBA00022670"/>
    </source>
</evidence>
<dbReference type="PANTHER" id="PTHR30627">
    <property type="entry name" value="PEPTIDOGLYCAN D,D-TRANSPEPTIDASE"/>
    <property type="match status" value="1"/>
</dbReference>
<feature type="binding site" evidence="14">
    <location>
        <position position="375"/>
    </location>
    <ligand>
        <name>Zn(2+)</name>
        <dbReference type="ChEBI" id="CHEBI:29105"/>
    </ligand>
</feature>
<comment type="function">
    <text evidence="14">Catalyzes cross-linking of the peptidoglycan cell wall.</text>
</comment>
<dbReference type="SUPFAM" id="SSF56601">
    <property type="entry name" value="beta-lactamase/transpeptidase-like"/>
    <property type="match status" value="1"/>
</dbReference>
<dbReference type="GO" id="GO:0006508">
    <property type="term" value="P:proteolysis"/>
    <property type="evidence" value="ECO:0007669"/>
    <property type="project" value="UniProtKB-KW"/>
</dbReference>
<dbReference type="AlphaFoldDB" id="A0A9Q3UHT1"/>
<keyword evidence="5 14" id="KW-0121">Carboxypeptidase</keyword>
<dbReference type="Pfam" id="PF03717">
    <property type="entry name" value="PBP_dimer"/>
    <property type="match status" value="1"/>
</dbReference>
<evidence type="ECO:0000256" key="2">
    <source>
        <dbReference type="ARBA" id="ARBA00004236"/>
    </source>
</evidence>
<comment type="similarity">
    <text evidence="14">Belongs to the transpeptidase family. MrdA subfamily.</text>
</comment>
<dbReference type="InterPro" id="IPR012338">
    <property type="entry name" value="Beta-lactam/transpept-like"/>
</dbReference>
<evidence type="ECO:0000256" key="14">
    <source>
        <dbReference type="HAMAP-Rule" id="MF_02081"/>
    </source>
</evidence>
<evidence type="ECO:0000256" key="7">
    <source>
        <dbReference type="ARBA" id="ARBA00022692"/>
    </source>
</evidence>
<dbReference type="InterPro" id="IPR050515">
    <property type="entry name" value="Beta-lactam/transpept"/>
</dbReference>
<dbReference type="GO" id="GO:0071972">
    <property type="term" value="F:peptidoglycan L,D-transpeptidase activity"/>
    <property type="evidence" value="ECO:0007669"/>
    <property type="project" value="TreeGrafter"/>
</dbReference>
<comment type="cofactor">
    <cofactor evidence="14">
        <name>Zn(2+)</name>
        <dbReference type="ChEBI" id="CHEBI:29105"/>
    </cofactor>
    <text evidence="14">Binds one Zn(2+) ion per subunit.</text>
</comment>
<dbReference type="Proteomes" id="UP001108027">
    <property type="component" value="Unassembled WGS sequence"/>
</dbReference>
<comment type="caution">
    <text evidence="17">The sequence shown here is derived from an EMBL/GenBank/DDBJ whole genome shotgun (WGS) entry which is preliminary data.</text>
</comment>
<keyword evidence="18" id="KW-1185">Reference proteome</keyword>
<dbReference type="EC" id="3.4.16.4" evidence="14"/>
<dbReference type="PANTHER" id="PTHR30627:SF2">
    <property type="entry name" value="PEPTIDOGLYCAN D,D-TRANSPEPTIDASE MRDA"/>
    <property type="match status" value="1"/>
</dbReference>
<proteinExistence type="inferred from homology"/>
<evidence type="ECO:0000256" key="3">
    <source>
        <dbReference type="ARBA" id="ARBA00022475"/>
    </source>
</evidence>
<dbReference type="EMBL" id="JAJGNA010000001">
    <property type="protein sequence ID" value="MCC4307242.1"/>
    <property type="molecule type" value="Genomic_DNA"/>
</dbReference>
<dbReference type="InterPro" id="IPR017790">
    <property type="entry name" value="Penicillin-binding_protein_2"/>
</dbReference>
<dbReference type="NCBIfam" id="TIGR03423">
    <property type="entry name" value="pbp2_mrdA"/>
    <property type="match status" value="1"/>
</dbReference>
<dbReference type="SUPFAM" id="SSF56519">
    <property type="entry name" value="Penicillin binding protein dimerisation domain"/>
    <property type="match status" value="1"/>
</dbReference>
<feature type="transmembrane region" description="Helical" evidence="14">
    <location>
        <begin position="21"/>
        <end position="41"/>
    </location>
</feature>
<comment type="catalytic activity">
    <reaction evidence="14">
        <text>Preferential cleavage: (Ac)2-L-Lys-D-Ala-|-D-Ala. Also transpeptidation of peptidyl-alanyl moieties that are N-acyl substituents of D-alanine.</text>
        <dbReference type="EC" id="3.4.16.4"/>
    </reaction>
</comment>
<evidence type="ECO:0000256" key="13">
    <source>
        <dbReference type="ARBA" id="ARBA00023316"/>
    </source>
</evidence>
<keyword evidence="8 14" id="KW-0378">Hydrolase</keyword>
<dbReference type="InterPro" id="IPR036138">
    <property type="entry name" value="PBP_dimer_sf"/>
</dbReference>
<dbReference type="Pfam" id="PF00905">
    <property type="entry name" value="Transpeptidase"/>
    <property type="match status" value="1"/>
</dbReference>
<feature type="binding site" evidence="14">
    <location>
        <position position="369"/>
    </location>
    <ligand>
        <name>Zn(2+)</name>
        <dbReference type="ChEBI" id="CHEBI:29105"/>
    </ligand>
</feature>
<keyword evidence="12 14" id="KW-0472">Membrane</keyword>
<evidence type="ECO:0000256" key="10">
    <source>
        <dbReference type="ARBA" id="ARBA00022984"/>
    </source>
</evidence>
<keyword evidence="14" id="KW-0862">Zinc</keyword>
<comment type="pathway">
    <text evidence="14">Cell wall biogenesis; peptidoglycan biosynthesis.</text>
</comment>
<evidence type="ECO:0000313" key="18">
    <source>
        <dbReference type="Proteomes" id="UP001108027"/>
    </source>
</evidence>
<evidence type="ECO:0000256" key="12">
    <source>
        <dbReference type="ARBA" id="ARBA00023136"/>
    </source>
</evidence>
<organism evidence="17 18">
    <name type="scientific">Alloalcanivorax marinus</name>
    <dbReference type="NCBI Taxonomy" id="1177169"/>
    <lineage>
        <taxon>Bacteria</taxon>
        <taxon>Pseudomonadati</taxon>
        <taxon>Pseudomonadota</taxon>
        <taxon>Gammaproteobacteria</taxon>
        <taxon>Oceanospirillales</taxon>
        <taxon>Alcanivoracaceae</taxon>
        <taxon>Alloalcanivorax</taxon>
    </lineage>
</organism>
<evidence type="ECO:0000313" key="17">
    <source>
        <dbReference type="EMBL" id="MCC4307242.1"/>
    </source>
</evidence>
<keyword evidence="10 14" id="KW-0573">Peptidoglycan synthesis</keyword>
<keyword evidence="6 14" id="KW-0645">Protease</keyword>
<dbReference type="GO" id="GO:0008360">
    <property type="term" value="P:regulation of cell shape"/>
    <property type="evidence" value="ECO:0007669"/>
    <property type="project" value="UniProtKB-KW"/>
</dbReference>
<evidence type="ECO:0000256" key="9">
    <source>
        <dbReference type="ARBA" id="ARBA00022960"/>
    </source>
</evidence>
<dbReference type="InterPro" id="IPR001460">
    <property type="entry name" value="PCN-bd_Tpept"/>
</dbReference>
<dbReference type="GO" id="GO:0008658">
    <property type="term" value="F:penicillin binding"/>
    <property type="evidence" value="ECO:0007669"/>
    <property type="project" value="UniProtKB-UniRule"/>
</dbReference>
<comment type="subcellular location">
    <subcellularLocation>
        <location evidence="14">Cell inner membrane</location>
        <topology evidence="14">Single-pass membrane protein</topology>
    </subcellularLocation>
    <subcellularLocation>
        <location evidence="2">Cell membrane</location>
    </subcellularLocation>
    <subcellularLocation>
        <location evidence="1">Membrane</location>
        <topology evidence="1">Single-pass membrane protein</topology>
    </subcellularLocation>
</comment>
<dbReference type="Gene3D" id="3.40.710.10">
    <property type="entry name" value="DD-peptidase/beta-lactamase superfamily"/>
    <property type="match status" value="1"/>
</dbReference>
<dbReference type="InterPro" id="IPR005311">
    <property type="entry name" value="PBP_dimer"/>
</dbReference>
<feature type="binding site" evidence="14">
    <location>
        <position position="388"/>
    </location>
    <ligand>
        <name>Zn(2+)</name>
        <dbReference type="ChEBI" id="CHEBI:29105"/>
    </ligand>
</feature>
<evidence type="ECO:0000256" key="4">
    <source>
        <dbReference type="ARBA" id="ARBA00022519"/>
    </source>
</evidence>
<gene>
    <name evidence="14 17" type="primary">mrdA</name>
    <name evidence="17" type="ORF">LL252_01550</name>
</gene>
<dbReference type="GO" id="GO:0008270">
    <property type="term" value="F:zinc ion binding"/>
    <property type="evidence" value="ECO:0007669"/>
    <property type="project" value="UniProtKB-UniRule"/>
</dbReference>
<name>A0A9Q3UHT1_9GAMM</name>
<keyword evidence="4 14" id="KW-0997">Cell inner membrane</keyword>
<dbReference type="GO" id="GO:0071555">
    <property type="term" value="P:cell wall organization"/>
    <property type="evidence" value="ECO:0007669"/>
    <property type="project" value="UniProtKB-KW"/>
</dbReference>
<feature type="domain" description="Penicillin-binding protein dimerisation" evidence="16">
    <location>
        <begin position="64"/>
        <end position="239"/>
    </location>
</feature>
<keyword evidence="11 14" id="KW-1133">Transmembrane helix</keyword>
<sequence length="629" mass="70520">MRRPLTLKDHHHEQRIFSFRLLVAAFLVVALSLVLVGRMAWLQISQHSRYTTLSDENRVQTQAVPPPRGLITDRNGEILAANRPDFAVELIIEQVPDLEATLTRIGELVTLAPDDLERFRRRLASPRRPWDPIPLRGRLSEEEIARLTVNQHRLPGVRVAANLVRHYPHGKLFSHVLGYVNRLNAEDLDAMTLTEQSNYAGTHYYGRTGIERYYEQRLHGKVGYRQVETNARGRILRVLEEQPPRPGANLRLTLDMKVQRAAYDALGDRRGAVVAIDPRDGSVLAFVSRPGFEPNLFVNGISHQDYARYREDHDNPLFNRALQGRYPPGSTVKPFIGLAGLDAGVTDWQRTIFDPGYYQLEDNPHRYRDWKRWGHGWVDMTKAVVESCDTYFYDLGFKLGIARMHDFLSDFSLGQPTGIDLLNESAGLLPSKEWKRAARGTPWFHGDTINASIGQGFVLATPLQLATATAILAHQGKQVTPTLAADELRPPPRPDIQLNDDRDWLRMEHAMEEVVHGSHGTARVMAKDAPYRMGAKSGTSQVFSVGQEETYNEEELAERLLDHALLISFAPVDHPAIAVAVLVENGRHGGSTAGPVARQVMDAWLLNEQGELDVPAPLTRAPTAEGSAP</sequence>
<keyword evidence="14" id="KW-0479">Metal-binding</keyword>
<protein>
    <recommendedName>
        <fullName evidence="14">Peptidoglycan D,D-transpeptidase MrdA</fullName>
        <ecNumber evidence="14">3.4.16.4</ecNumber>
    </recommendedName>
    <alternativeName>
        <fullName evidence="14">Penicillin-binding protein 2</fullName>
        <shortName evidence="14">PBP-2</shortName>
    </alternativeName>
</protein>
<dbReference type="RefSeq" id="WP_204427054.1">
    <property type="nucleotide sequence ID" value="NZ_JADDOL010000003.1"/>
</dbReference>
<dbReference type="GO" id="GO:0005886">
    <property type="term" value="C:plasma membrane"/>
    <property type="evidence" value="ECO:0007669"/>
    <property type="project" value="UniProtKB-SubCell"/>
</dbReference>